<reference evidence="2 3" key="1">
    <citation type="journal article" date="2023" name="ISME J.">
        <title>Thermophilic Dehalococcoidia with unusual traits shed light on an unexpected past.</title>
        <authorList>
            <person name="Palmer M."/>
            <person name="Covington J.K."/>
            <person name="Zhou E.M."/>
            <person name="Thomas S.C."/>
            <person name="Habib N."/>
            <person name="Seymour C.O."/>
            <person name="Lai D."/>
            <person name="Johnston J."/>
            <person name="Hashimi A."/>
            <person name="Jiao J.Y."/>
            <person name="Muok A.R."/>
            <person name="Liu L."/>
            <person name="Xian W.D."/>
            <person name="Zhi X.Y."/>
            <person name="Li M.M."/>
            <person name="Silva L.P."/>
            <person name="Bowen B.P."/>
            <person name="Louie K."/>
            <person name="Briegel A."/>
            <person name="Pett-Ridge J."/>
            <person name="Weber P.K."/>
            <person name="Tocheva E.I."/>
            <person name="Woyke T."/>
            <person name="Northen T.R."/>
            <person name="Mayali X."/>
            <person name="Li W.J."/>
            <person name="Hedlund B.P."/>
        </authorList>
    </citation>
    <scope>NUCLEOTIDE SEQUENCE [LARGE SCALE GENOMIC DNA]</scope>
    <source>
        <strain evidence="2 3">YIM 72310</strain>
    </source>
</reference>
<keyword evidence="1" id="KW-0472">Membrane</keyword>
<gene>
    <name evidence="2" type="ORF">O0235_14840</name>
</gene>
<proteinExistence type="predicted"/>
<evidence type="ECO:0008006" key="4">
    <source>
        <dbReference type="Google" id="ProtNLM"/>
    </source>
</evidence>
<evidence type="ECO:0000313" key="2">
    <source>
        <dbReference type="EMBL" id="WBL36024.1"/>
    </source>
</evidence>
<feature type="transmembrane region" description="Helical" evidence="1">
    <location>
        <begin position="12"/>
        <end position="35"/>
    </location>
</feature>
<protein>
    <recommendedName>
        <fullName evidence="4">DUF4175 domain-containing protein</fullName>
    </recommendedName>
</protein>
<accession>A0ABY7M688</accession>
<name>A0ABY7M688_9CHLR</name>
<keyword evidence="3" id="KW-1185">Reference proteome</keyword>
<dbReference type="EMBL" id="CP115149">
    <property type="protein sequence ID" value="WBL36024.1"/>
    <property type="molecule type" value="Genomic_DNA"/>
</dbReference>
<sequence>MPKPIPLPEWKWRTFPVYFAFALGGFLGLYMGLLASVNDGAFLFASVVWAVLLGAGFSRLSTRWILSRRWARAQQRRKG</sequence>
<evidence type="ECO:0000256" key="1">
    <source>
        <dbReference type="SAM" id="Phobius"/>
    </source>
</evidence>
<keyword evidence="1" id="KW-1133">Transmembrane helix</keyword>
<organism evidence="2 3">
    <name type="scientific">Tepidiforma flava</name>
    <dbReference type="NCBI Taxonomy" id="3004094"/>
    <lineage>
        <taxon>Bacteria</taxon>
        <taxon>Bacillati</taxon>
        <taxon>Chloroflexota</taxon>
        <taxon>Tepidiformia</taxon>
        <taxon>Tepidiformales</taxon>
        <taxon>Tepidiformaceae</taxon>
        <taxon>Tepidiforma</taxon>
    </lineage>
</organism>
<dbReference type="RefSeq" id="WP_270056549.1">
    <property type="nucleotide sequence ID" value="NZ_CP115149.1"/>
</dbReference>
<keyword evidence="1" id="KW-0812">Transmembrane</keyword>
<feature type="transmembrane region" description="Helical" evidence="1">
    <location>
        <begin position="41"/>
        <end position="60"/>
    </location>
</feature>
<evidence type="ECO:0000313" key="3">
    <source>
        <dbReference type="Proteomes" id="UP001212803"/>
    </source>
</evidence>
<dbReference type="Proteomes" id="UP001212803">
    <property type="component" value="Chromosome"/>
</dbReference>